<comment type="caution">
    <text evidence="2">The sequence shown here is derived from an EMBL/GenBank/DDBJ whole genome shotgun (WGS) entry which is preliminary data.</text>
</comment>
<dbReference type="EMBL" id="JBHMCY010000044">
    <property type="protein sequence ID" value="MFB9465368.1"/>
    <property type="molecule type" value="Genomic_DNA"/>
</dbReference>
<dbReference type="Proteomes" id="UP001589709">
    <property type="component" value="Unassembled WGS sequence"/>
</dbReference>
<evidence type="ECO:0008006" key="4">
    <source>
        <dbReference type="Google" id="ProtNLM"/>
    </source>
</evidence>
<evidence type="ECO:0000313" key="3">
    <source>
        <dbReference type="Proteomes" id="UP001589709"/>
    </source>
</evidence>
<keyword evidence="3" id="KW-1185">Reference proteome</keyword>
<feature type="region of interest" description="Disordered" evidence="1">
    <location>
        <begin position="119"/>
        <end position="138"/>
    </location>
</feature>
<dbReference type="RefSeq" id="WP_381348198.1">
    <property type="nucleotide sequence ID" value="NZ_JBHMCY010000044.1"/>
</dbReference>
<evidence type="ECO:0000256" key="1">
    <source>
        <dbReference type="SAM" id="MobiDB-lite"/>
    </source>
</evidence>
<organism evidence="2 3">
    <name type="scientific">Streptomyces cinereospinus</name>
    <dbReference type="NCBI Taxonomy" id="285561"/>
    <lineage>
        <taxon>Bacteria</taxon>
        <taxon>Bacillati</taxon>
        <taxon>Actinomycetota</taxon>
        <taxon>Actinomycetes</taxon>
        <taxon>Kitasatosporales</taxon>
        <taxon>Streptomycetaceae</taxon>
        <taxon>Streptomyces</taxon>
    </lineage>
</organism>
<protein>
    <recommendedName>
        <fullName evidence="4">HNH endonuclease</fullName>
    </recommendedName>
</protein>
<gene>
    <name evidence="2" type="ORF">ACFF45_22290</name>
</gene>
<name>A0ABV5N532_9ACTN</name>
<evidence type="ECO:0000313" key="2">
    <source>
        <dbReference type="EMBL" id="MFB9465368.1"/>
    </source>
</evidence>
<reference evidence="2 3" key="1">
    <citation type="submission" date="2024-09" db="EMBL/GenBank/DDBJ databases">
        <authorList>
            <person name="Sun Q."/>
            <person name="Mori K."/>
        </authorList>
    </citation>
    <scope>NUCLEOTIDE SEQUENCE [LARGE SCALE GENOMIC DNA]</scope>
    <source>
        <strain evidence="2 3">JCM 6917</strain>
    </source>
</reference>
<sequence length="158" mass="18023">MTTYAAMHKLLKQLKLPAKYSACDWCGLTASDWAYQWDDPNALDSERGPYSENTTSYAPMCRRCHNAFDDAHRSYSPERFPFEVARLRVAAYGAVSDERRAADSRTRERSREAALRHIEAQEATKKTRRTKAESAAAQSAMALMARGYRHNSLERGKR</sequence>
<accession>A0ABV5N532</accession>
<proteinExistence type="predicted"/>